<feature type="region of interest" description="Disordered" evidence="5">
    <location>
        <begin position="63"/>
        <end position="94"/>
    </location>
</feature>
<dbReference type="EMBL" id="CP122959">
    <property type="protein sequence ID" value="WGI19128.1"/>
    <property type="molecule type" value="Genomic_DNA"/>
</dbReference>
<feature type="region of interest" description="Disordered" evidence="5">
    <location>
        <begin position="384"/>
        <end position="446"/>
    </location>
</feature>
<dbReference type="Gene3D" id="1.50.10.20">
    <property type="match status" value="1"/>
</dbReference>
<keyword evidence="2" id="KW-0964">Secreted</keyword>
<gene>
    <name evidence="9" type="ORF">QBD03_10430</name>
</gene>
<evidence type="ECO:0000256" key="1">
    <source>
        <dbReference type="ARBA" id="ARBA00022512"/>
    </source>
</evidence>
<name>A0AAF0K4U4_LATSK</name>
<evidence type="ECO:0000313" key="9">
    <source>
        <dbReference type="EMBL" id="WGI19128.1"/>
    </source>
</evidence>
<proteinExistence type="predicted"/>
<evidence type="ECO:0000259" key="8">
    <source>
        <dbReference type="Pfam" id="PF00746"/>
    </source>
</evidence>
<dbReference type="AlphaFoldDB" id="A0AAF0K4U4"/>
<evidence type="ECO:0000313" key="10">
    <source>
        <dbReference type="Proteomes" id="UP001179858"/>
    </source>
</evidence>
<reference evidence="9" key="1">
    <citation type="submission" date="2023-04" db="EMBL/GenBank/DDBJ databases">
        <title>Novel strain of Lactilactobacillus sakei and use thereof.</title>
        <authorList>
            <person name="Kim S.Y."/>
        </authorList>
    </citation>
    <scope>NUCLEOTIDE SEQUENCE</scope>
    <source>
        <strain evidence="9">HUP1</strain>
    </source>
</reference>
<dbReference type="InterPro" id="IPR019931">
    <property type="entry name" value="LPXTG_anchor"/>
</dbReference>
<feature type="signal peptide" evidence="7">
    <location>
        <begin position="1"/>
        <end position="29"/>
    </location>
</feature>
<evidence type="ECO:0000256" key="4">
    <source>
        <dbReference type="ARBA" id="ARBA00023088"/>
    </source>
</evidence>
<evidence type="ECO:0000256" key="2">
    <source>
        <dbReference type="ARBA" id="ARBA00022525"/>
    </source>
</evidence>
<feature type="compositionally biased region" description="Polar residues" evidence="5">
    <location>
        <begin position="63"/>
        <end position="90"/>
    </location>
</feature>
<feature type="compositionally biased region" description="Low complexity" evidence="5">
    <location>
        <begin position="413"/>
        <end position="428"/>
    </location>
</feature>
<evidence type="ECO:0000256" key="5">
    <source>
        <dbReference type="SAM" id="MobiDB-lite"/>
    </source>
</evidence>
<dbReference type="Proteomes" id="UP001179858">
    <property type="component" value="Chromosome"/>
</dbReference>
<keyword evidence="6" id="KW-0472">Membrane</keyword>
<keyword evidence="6" id="KW-1133">Transmembrane helix</keyword>
<accession>A0AAF0K4U4</accession>
<feature type="domain" description="Gram-positive cocci surface proteins LPxTG" evidence="8">
    <location>
        <begin position="454"/>
        <end position="488"/>
    </location>
</feature>
<dbReference type="InterPro" id="IPR008930">
    <property type="entry name" value="Terpenoid_cyclase/PrenylTrfase"/>
</dbReference>
<dbReference type="RefSeq" id="WP_280102872.1">
    <property type="nucleotide sequence ID" value="NZ_CP122959.1"/>
</dbReference>
<keyword evidence="6" id="KW-0812">Transmembrane</keyword>
<evidence type="ECO:0000256" key="3">
    <source>
        <dbReference type="ARBA" id="ARBA00022729"/>
    </source>
</evidence>
<feature type="chain" id="PRO_5041914784" evidence="7">
    <location>
        <begin position="30"/>
        <end position="492"/>
    </location>
</feature>
<dbReference type="NCBIfam" id="TIGR01167">
    <property type="entry name" value="LPXTG_anchor"/>
    <property type="match status" value="1"/>
</dbReference>
<feature type="transmembrane region" description="Helical" evidence="6">
    <location>
        <begin position="466"/>
        <end position="484"/>
    </location>
</feature>
<sequence>MKRKQIYTGLWASLLLLTPVITSATSAHAAETQTSQQSVVTSQFSASQATSSQVASNQLVETSRQSQGVASRSQVTEVPAKTAQTTNEQPAKSAAKAVLNRDYQGALKRGAQQLVASQDTEVWSALALISSGAQLTTVQKATFHQVFAEELTGMAGHYSATDLERLTIGIAAIGEDPTQFNGVNLIAEIIKKAATAGITGQVYGIIALSTQDYGSQANQTINQLIDLVLKQQNTAGGWAFFGSVSDLDITGMTMSALGMHRDQPKVQSALDRAVVLLKTTGFVKTTGGFLIPGGFSTEENSNSTAMAILGLAAAGVNPATTFVGDNGATPITNLIAYQKADGQFRWMMGSDDGALSMSTEQAVYALGQYDYLLKGKGSIYNFKKVVPEPDPEPKPKPKPKPKPEPTPAPKPSIPSKKPAGEVSSSSSSAVDLNPQLPKQSGNKEAEMPLTGTTATQDALPQTGHQSVWASVLAGLFMLLGVAGYQTRRLKQR</sequence>
<evidence type="ECO:0000256" key="7">
    <source>
        <dbReference type="SAM" id="SignalP"/>
    </source>
</evidence>
<feature type="compositionally biased region" description="Basic and acidic residues" evidence="5">
    <location>
        <begin position="385"/>
        <end position="395"/>
    </location>
</feature>
<keyword evidence="4" id="KW-0572">Peptidoglycan-anchor</keyword>
<protein>
    <submittedName>
        <fullName evidence="9">LPXTG cell wall anchor domain-containing protein</fullName>
    </submittedName>
</protein>
<keyword evidence="1" id="KW-0134">Cell wall</keyword>
<organism evidence="9 10">
    <name type="scientific">Latilactobacillus sakei</name>
    <name type="common">Lactobacillus sakei</name>
    <dbReference type="NCBI Taxonomy" id="1599"/>
    <lineage>
        <taxon>Bacteria</taxon>
        <taxon>Bacillati</taxon>
        <taxon>Bacillota</taxon>
        <taxon>Bacilli</taxon>
        <taxon>Lactobacillales</taxon>
        <taxon>Lactobacillaceae</taxon>
        <taxon>Latilactobacillus</taxon>
    </lineage>
</organism>
<dbReference type="Pfam" id="PF00746">
    <property type="entry name" value="Gram_pos_anchor"/>
    <property type="match status" value="1"/>
</dbReference>
<evidence type="ECO:0000256" key="6">
    <source>
        <dbReference type="SAM" id="Phobius"/>
    </source>
</evidence>
<keyword evidence="3 7" id="KW-0732">Signal</keyword>
<dbReference type="SUPFAM" id="SSF48239">
    <property type="entry name" value="Terpenoid cyclases/Protein prenyltransferases"/>
    <property type="match status" value="1"/>
</dbReference>